<protein>
    <submittedName>
        <fullName evidence="1">DUF1315 family protein</fullName>
    </submittedName>
</protein>
<dbReference type="Pfam" id="PF07023">
    <property type="entry name" value="DUF1315"/>
    <property type="match status" value="1"/>
</dbReference>
<name>A0A063KLH2_9GAMM</name>
<dbReference type="GeneID" id="88774930"/>
<proteinExistence type="predicted"/>
<evidence type="ECO:0000313" key="5">
    <source>
        <dbReference type="Proteomes" id="UP000322915"/>
    </source>
</evidence>
<dbReference type="Proteomes" id="UP000324162">
    <property type="component" value="Unassembled WGS sequence"/>
</dbReference>
<comment type="caution">
    <text evidence="3">The sequence shown here is derived from an EMBL/GenBank/DDBJ whole genome shotgun (WGS) entry which is preliminary data.</text>
</comment>
<evidence type="ECO:0000313" key="2">
    <source>
        <dbReference type="EMBL" id="KAA1159537.1"/>
    </source>
</evidence>
<evidence type="ECO:0000313" key="1">
    <source>
        <dbReference type="EMBL" id="KAA1152992.1"/>
    </source>
</evidence>
<evidence type="ECO:0000313" key="3">
    <source>
        <dbReference type="EMBL" id="KDC49710.1"/>
    </source>
</evidence>
<gene>
    <name evidence="3" type="ORF">DC53_15285</name>
    <name evidence="2" type="ORF">EU508_13370</name>
    <name evidence="1" type="ORF">EU509_14845</name>
</gene>
<evidence type="ECO:0000313" key="4">
    <source>
        <dbReference type="Proteomes" id="UP000027154"/>
    </source>
</evidence>
<dbReference type="EMBL" id="JJNZ01000057">
    <property type="protein sequence ID" value="KDC49710.1"/>
    <property type="molecule type" value="Genomic_DNA"/>
</dbReference>
<dbReference type="InterPro" id="IPR009749">
    <property type="entry name" value="DUF1315"/>
</dbReference>
<dbReference type="Proteomes" id="UP000027154">
    <property type="component" value="Unassembled WGS sequence"/>
</dbReference>
<sequence>MNIDNLVQNITPELFERLQYGASTGKWPDGTVLSDEQKQQTVQLVMLYQAKVAQSNEQFTIGANGEMIQKTKAQLQKEFKSDNEIARFSEHDL</sequence>
<dbReference type="Proteomes" id="UP000322915">
    <property type="component" value="Unassembled WGS sequence"/>
</dbReference>
<keyword evidence="5" id="KW-1185">Reference proteome</keyword>
<reference evidence="3 4" key="1">
    <citation type="submission" date="2014-04" db="EMBL/GenBank/DDBJ databases">
        <title>Pseudoalteromonas galatheae sp. nov., isolated from a deep-sea polychaete near Canal Concepcion, Chile.</title>
        <authorList>
            <person name="Machado H.R."/>
            <person name="Gram L."/>
            <person name="Vynne N.G."/>
        </authorList>
    </citation>
    <scope>NUCLEOTIDE SEQUENCE [LARGE SCALE GENOMIC DNA]</scope>
    <source>
        <strain evidence="3 4">KMM216</strain>
    </source>
</reference>
<reference evidence="5 6" key="2">
    <citation type="submission" date="2019-01" db="EMBL/GenBank/DDBJ databases">
        <title>Genome sequences of marine Pseudoalteromonas species.</title>
        <authorList>
            <person name="Boraston A.B."/>
            <person name="Hehemann J.-H."/>
            <person name="Vickers C.J."/>
            <person name="Salama-Alber O."/>
            <person name="Abe K."/>
            <person name="Hettle A.J."/>
        </authorList>
    </citation>
    <scope>NUCLEOTIDE SEQUENCE [LARGE SCALE GENOMIC DNA]</scope>
    <source>
        <strain evidence="2 6">PS42</strain>
        <strain evidence="1 5">PS47</strain>
    </source>
</reference>
<dbReference type="RefSeq" id="WP_007378333.1">
    <property type="nucleotide sequence ID" value="NZ_JBBMQV010000044.1"/>
</dbReference>
<dbReference type="AlphaFoldDB" id="A0A063KLH2"/>
<dbReference type="OrthoDB" id="5616307at2"/>
<dbReference type="EMBL" id="SEUJ01000074">
    <property type="protein sequence ID" value="KAA1152992.1"/>
    <property type="molecule type" value="Genomic_DNA"/>
</dbReference>
<accession>A0A063KLH2</accession>
<evidence type="ECO:0000313" key="6">
    <source>
        <dbReference type="Proteomes" id="UP000324162"/>
    </source>
</evidence>
<organism evidence="3 4">
    <name type="scientific">Pseudoalteromonas fuliginea</name>
    <dbReference type="NCBI Taxonomy" id="1872678"/>
    <lineage>
        <taxon>Bacteria</taxon>
        <taxon>Pseudomonadati</taxon>
        <taxon>Pseudomonadota</taxon>
        <taxon>Gammaproteobacteria</taxon>
        <taxon>Alteromonadales</taxon>
        <taxon>Pseudoalteromonadaceae</taxon>
        <taxon>Pseudoalteromonas</taxon>
    </lineage>
</organism>
<dbReference type="EMBL" id="SEUK01000051">
    <property type="protein sequence ID" value="KAA1159537.1"/>
    <property type="molecule type" value="Genomic_DNA"/>
</dbReference>